<protein>
    <submittedName>
        <fullName evidence="1">Arrestin domain-containing protein A</fullName>
    </submittedName>
</protein>
<dbReference type="InterPro" id="IPR011011">
    <property type="entry name" value="Znf_FYVE_PHD"/>
</dbReference>
<feature type="non-terminal residue" evidence="1">
    <location>
        <position position="118"/>
    </location>
</feature>
<feature type="non-terminal residue" evidence="1">
    <location>
        <position position="1"/>
    </location>
</feature>
<gene>
    <name evidence="1" type="primary">adcA</name>
    <name evidence="1" type="ORF">CM83_105766</name>
</gene>
<dbReference type="EMBL" id="GBHO01022829">
    <property type="protein sequence ID" value="JAG20775.1"/>
    <property type="molecule type" value="Transcribed_RNA"/>
</dbReference>
<proteinExistence type="predicted"/>
<sequence>LSRRVVPDPFLNLVPVLAGMDCNKCNQALSPKKPNPICVECKLSFHPSCTRVKTAENYRKLRTELKDKWKCDECFEAIKPDRAEEGGNEYMDVAGIEKQTISQLNASMNVMSKKFDTW</sequence>
<dbReference type="AlphaFoldDB" id="A0A0A9XUC5"/>
<name>A0A0A9XUC5_LYGHE</name>
<dbReference type="InterPro" id="IPR013083">
    <property type="entry name" value="Znf_RING/FYVE/PHD"/>
</dbReference>
<dbReference type="Gene3D" id="3.30.40.10">
    <property type="entry name" value="Zinc/RING finger domain, C3HC4 (zinc finger)"/>
    <property type="match status" value="1"/>
</dbReference>
<reference evidence="1" key="1">
    <citation type="journal article" date="2014" name="PLoS ONE">
        <title>Transcriptome-Based Identification of ABC Transporters in the Western Tarnished Plant Bug Lygus hesperus.</title>
        <authorList>
            <person name="Hull J.J."/>
            <person name="Chaney K."/>
            <person name="Geib S.M."/>
            <person name="Fabrick J.A."/>
            <person name="Brent C.S."/>
            <person name="Walsh D."/>
            <person name="Lavine L.C."/>
        </authorList>
    </citation>
    <scope>NUCLEOTIDE SEQUENCE</scope>
</reference>
<reference evidence="1" key="2">
    <citation type="submission" date="2014-07" db="EMBL/GenBank/DDBJ databases">
        <authorList>
            <person name="Hull J."/>
        </authorList>
    </citation>
    <scope>NUCLEOTIDE SEQUENCE</scope>
</reference>
<evidence type="ECO:0000313" key="1">
    <source>
        <dbReference type="EMBL" id="JAG20775.1"/>
    </source>
</evidence>
<dbReference type="SUPFAM" id="SSF57903">
    <property type="entry name" value="FYVE/PHD zinc finger"/>
    <property type="match status" value="1"/>
</dbReference>
<organism evidence="1">
    <name type="scientific">Lygus hesperus</name>
    <name type="common">Western plant bug</name>
    <dbReference type="NCBI Taxonomy" id="30085"/>
    <lineage>
        <taxon>Eukaryota</taxon>
        <taxon>Metazoa</taxon>
        <taxon>Ecdysozoa</taxon>
        <taxon>Arthropoda</taxon>
        <taxon>Hexapoda</taxon>
        <taxon>Insecta</taxon>
        <taxon>Pterygota</taxon>
        <taxon>Neoptera</taxon>
        <taxon>Paraneoptera</taxon>
        <taxon>Hemiptera</taxon>
        <taxon>Heteroptera</taxon>
        <taxon>Panheteroptera</taxon>
        <taxon>Cimicomorpha</taxon>
        <taxon>Miridae</taxon>
        <taxon>Mirini</taxon>
        <taxon>Lygus</taxon>
    </lineage>
</organism>
<accession>A0A0A9XUC5</accession>